<reference evidence="3 4" key="1">
    <citation type="submission" date="2016-02" db="EMBL/GenBank/DDBJ databases">
        <title>Draft genome sequence of Hydrogenophaga sp. LPB0072.</title>
        <authorList>
            <person name="Shin S.-K."/>
            <person name="Yi H."/>
        </authorList>
    </citation>
    <scope>NUCLEOTIDE SEQUENCE [LARGE SCALE GENOMIC DNA]</scope>
    <source>
        <strain evidence="3 4">LPB0072</strain>
    </source>
</reference>
<dbReference type="Proteomes" id="UP000185657">
    <property type="component" value="Unassembled WGS sequence"/>
</dbReference>
<feature type="transmembrane region" description="Helical" evidence="1">
    <location>
        <begin position="411"/>
        <end position="433"/>
    </location>
</feature>
<feature type="transmembrane region" description="Helical" evidence="1">
    <location>
        <begin position="242"/>
        <end position="259"/>
    </location>
</feature>
<protein>
    <recommendedName>
        <fullName evidence="6">Glycosyltransferase RgtA/B/C/D-like domain-containing protein</fullName>
    </recommendedName>
</protein>
<feature type="transmembrane region" description="Helical" evidence="1">
    <location>
        <begin position="114"/>
        <end position="133"/>
    </location>
</feature>
<evidence type="ECO:0000313" key="5">
    <source>
        <dbReference type="Proteomes" id="UP000185680"/>
    </source>
</evidence>
<evidence type="ECO:0000313" key="2">
    <source>
        <dbReference type="EMBL" id="AOW12635.1"/>
    </source>
</evidence>
<dbReference type="Proteomes" id="UP000185680">
    <property type="component" value="Chromosome"/>
</dbReference>
<dbReference type="STRING" id="1763535.LPB072_07035"/>
<keyword evidence="4" id="KW-1185">Reference proteome</keyword>
<name>A0A162SUP8_9BURK</name>
<evidence type="ECO:0000313" key="4">
    <source>
        <dbReference type="Proteomes" id="UP000185657"/>
    </source>
</evidence>
<accession>A0A162SUP8</accession>
<reference evidence="2 5" key="2">
    <citation type="submission" date="2016-10" db="EMBL/GenBank/DDBJ databases">
        <title>Hydorgenophaga sp. LPB0072 isolated from gastropod.</title>
        <authorList>
            <person name="Kim E."/>
            <person name="Yi H."/>
        </authorList>
    </citation>
    <scope>NUCLEOTIDE SEQUENCE [LARGE SCALE GENOMIC DNA]</scope>
    <source>
        <strain evidence="2 5">LPB0072</strain>
    </source>
</reference>
<feature type="transmembrane region" description="Helical" evidence="1">
    <location>
        <begin position="145"/>
        <end position="163"/>
    </location>
</feature>
<organism evidence="2 5">
    <name type="scientific">Hydrogenophaga crassostreae</name>
    <dbReference type="NCBI Taxonomy" id="1763535"/>
    <lineage>
        <taxon>Bacteria</taxon>
        <taxon>Pseudomonadati</taxon>
        <taxon>Pseudomonadota</taxon>
        <taxon>Betaproteobacteria</taxon>
        <taxon>Burkholderiales</taxon>
        <taxon>Comamonadaceae</taxon>
        <taxon>Hydrogenophaga</taxon>
    </lineage>
</organism>
<feature type="transmembrane region" description="Helical" evidence="1">
    <location>
        <begin position="320"/>
        <end position="342"/>
    </location>
</feature>
<keyword evidence="1" id="KW-1133">Transmembrane helix</keyword>
<dbReference type="EMBL" id="CP017476">
    <property type="protein sequence ID" value="AOW12635.1"/>
    <property type="molecule type" value="Genomic_DNA"/>
</dbReference>
<dbReference type="RefSeq" id="WP_066093219.1">
    <property type="nucleotide sequence ID" value="NZ_CP017476.1"/>
</dbReference>
<dbReference type="EMBL" id="LVWD01000030">
    <property type="protein sequence ID" value="OAD40507.1"/>
    <property type="molecule type" value="Genomic_DNA"/>
</dbReference>
<dbReference type="KEGG" id="hyl:LPB072_07035"/>
<evidence type="ECO:0008006" key="6">
    <source>
        <dbReference type="Google" id="ProtNLM"/>
    </source>
</evidence>
<sequence>MTAPTAPQAHGSLFARALHETSHLRLALLMVLFLGLQALTSVLNVPLGSPPDELAHLSYIGNAIQSPVLLPDYANGTIIGDSKTSNYLAHPPLYYSLMGVVGKVMHLSPYRDYVTFRLVSLMMVMAGLVFVVLTANELRLKPETTALALFACAGVPMFGYLAGSVSNDNLLYLGVSMCLYGVATTQNQSAKSMGLAPWVAVAGLIIVCLTKATAAAFMVFFFGWWGLLHIRQLKPFELVRQWWPKAFVVLLFVGGYYLITRINTGKIFPVPKLLYVPTEVVDPIGFLPYLDAYVSTMLERLPLVFSHLGIDPFIPALKPAFFAFVALPVVGWLIVRFSATLIDAKSPHIRWLDAMFLAALTTVVLHIAFGYKYYLVNGHLGGFQPRYYAYLLPALWLPFFALSRAGWLRSLIVLIFAVLALGAFWGSSPFYFVKQGETIEAKRQTKTFPPPESTPTASVEVSMEGPATGLVDSFDLKNGYLQVRGWAFDLARGLPVARVWVVSQKKFVASSKIHIQRADVAQAFGNQAANLSGFHFVVTRVPADAQACDFEVLAEYANGTLARIPNPACPAAGQ</sequence>
<proteinExistence type="predicted"/>
<feature type="transmembrane region" description="Helical" evidence="1">
    <location>
        <begin position="354"/>
        <end position="375"/>
    </location>
</feature>
<gene>
    <name evidence="2" type="ORF">LPB072_07035</name>
    <name evidence="3" type="ORF">LPB72_16520</name>
</gene>
<feature type="transmembrane region" description="Helical" evidence="1">
    <location>
        <begin position="26"/>
        <end position="47"/>
    </location>
</feature>
<feature type="transmembrane region" description="Helical" evidence="1">
    <location>
        <begin position="387"/>
        <end position="405"/>
    </location>
</feature>
<evidence type="ECO:0000313" key="3">
    <source>
        <dbReference type="EMBL" id="OAD40507.1"/>
    </source>
</evidence>
<dbReference type="AlphaFoldDB" id="A0A162SUP8"/>
<keyword evidence="1" id="KW-0812">Transmembrane</keyword>
<keyword evidence="1" id="KW-0472">Membrane</keyword>
<dbReference type="OrthoDB" id="8873783at2"/>
<evidence type="ECO:0000256" key="1">
    <source>
        <dbReference type="SAM" id="Phobius"/>
    </source>
</evidence>
<feature type="transmembrane region" description="Helical" evidence="1">
    <location>
        <begin position="198"/>
        <end position="222"/>
    </location>
</feature>